<reference evidence="1" key="1">
    <citation type="journal article" date="2019" name="bioRxiv">
        <title>The Genome of the Zebra Mussel, Dreissena polymorpha: A Resource for Invasive Species Research.</title>
        <authorList>
            <person name="McCartney M.A."/>
            <person name="Auch B."/>
            <person name="Kono T."/>
            <person name="Mallez S."/>
            <person name="Zhang Y."/>
            <person name="Obille A."/>
            <person name="Becker A."/>
            <person name="Abrahante J.E."/>
            <person name="Garbe J."/>
            <person name="Badalamenti J.P."/>
            <person name="Herman A."/>
            <person name="Mangelson H."/>
            <person name="Liachko I."/>
            <person name="Sullivan S."/>
            <person name="Sone E.D."/>
            <person name="Koren S."/>
            <person name="Silverstein K.A.T."/>
            <person name="Beckman K.B."/>
            <person name="Gohl D.M."/>
        </authorList>
    </citation>
    <scope>NUCLEOTIDE SEQUENCE</scope>
    <source>
        <strain evidence="1">Duluth1</strain>
        <tissue evidence="1">Whole animal</tissue>
    </source>
</reference>
<evidence type="ECO:0000313" key="1">
    <source>
        <dbReference type="EMBL" id="KAH3886929.1"/>
    </source>
</evidence>
<dbReference type="EMBL" id="JAIWYP010000001">
    <property type="protein sequence ID" value="KAH3886929.1"/>
    <property type="molecule type" value="Genomic_DNA"/>
</dbReference>
<accession>A0A9D4N427</accession>
<proteinExistence type="predicted"/>
<comment type="caution">
    <text evidence="1">The sequence shown here is derived from an EMBL/GenBank/DDBJ whole genome shotgun (WGS) entry which is preliminary data.</text>
</comment>
<sequence length="106" mass="11455">MLTALKDVTSWARMKSKAAKSRSLIIKKGKPTDRFTLKVQIPLIMKSPIKCLGKWFDKSEADSDRLETTKANLANDAANLANDAAYLANDAANLANDAAYLANGAV</sequence>
<reference evidence="1" key="2">
    <citation type="submission" date="2020-11" db="EMBL/GenBank/DDBJ databases">
        <authorList>
            <person name="McCartney M.A."/>
            <person name="Auch B."/>
            <person name="Kono T."/>
            <person name="Mallez S."/>
            <person name="Becker A."/>
            <person name="Gohl D.M."/>
            <person name="Silverstein K.A.T."/>
            <person name="Koren S."/>
            <person name="Bechman K.B."/>
            <person name="Herman A."/>
            <person name="Abrahante J.E."/>
            <person name="Garbe J."/>
        </authorList>
    </citation>
    <scope>NUCLEOTIDE SEQUENCE</scope>
    <source>
        <strain evidence="1">Duluth1</strain>
        <tissue evidence="1">Whole animal</tissue>
    </source>
</reference>
<dbReference type="AlphaFoldDB" id="A0A9D4N427"/>
<keyword evidence="2" id="KW-1185">Reference proteome</keyword>
<protein>
    <submittedName>
        <fullName evidence="1">Uncharacterized protein</fullName>
    </submittedName>
</protein>
<name>A0A9D4N427_DREPO</name>
<evidence type="ECO:0000313" key="2">
    <source>
        <dbReference type="Proteomes" id="UP000828390"/>
    </source>
</evidence>
<organism evidence="1 2">
    <name type="scientific">Dreissena polymorpha</name>
    <name type="common">Zebra mussel</name>
    <name type="synonym">Mytilus polymorpha</name>
    <dbReference type="NCBI Taxonomy" id="45954"/>
    <lineage>
        <taxon>Eukaryota</taxon>
        <taxon>Metazoa</taxon>
        <taxon>Spiralia</taxon>
        <taxon>Lophotrochozoa</taxon>
        <taxon>Mollusca</taxon>
        <taxon>Bivalvia</taxon>
        <taxon>Autobranchia</taxon>
        <taxon>Heteroconchia</taxon>
        <taxon>Euheterodonta</taxon>
        <taxon>Imparidentia</taxon>
        <taxon>Neoheterodontei</taxon>
        <taxon>Myida</taxon>
        <taxon>Dreissenoidea</taxon>
        <taxon>Dreissenidae</taxon>
        <taxon>Dreissena</taxon>
    </lineage>
</organism>
<gene>
    <name evidence="1" type="ORF">DPMN_010942</name>
</gene>
<dbReference type="Proteomes" id="UP000828390">
    <property type="component" value="Unassembled WGS sequence"/>
</dbReference>